<dbReference type="Proteomes" id="UP000233435">
    <property type="component" value="Unassembled WGS sequence"/>
</dbReference>
<sequence>MNKYIAILLFGLLSINCSNPDNNGEPLIEEKPIEISFNIPSNLQNYYSDVSFFEDADLIANELIAHVTENHTKILSYGQRHQYLYNADEDPSNTNNVILMYSGESRYWQEYISGNNSYTPQTFNTEHIYPQSLLTSEIAVADLHHLRVCDEDVNSLRSNYAYATGNGTYNVEENRWYPGDDWKGDVARMIMYLNLRYNQSFIKVGGISLFLKWNIEDPVSQFEIQRNDVIEHAQGNRNPFIDNPYLATLLWGGNAAENKWN</sequence>
<dbReference type="SUPFAM" id="SSF54060">
    <property type="entry name" value="His-Me finger endonucleases"/>
    <property type="match status" value="1"/>
</dbReference>
<keyword evidence="3" id="KW-0378">Hydrolase</keyword>
<organism evidence="4 5">
    <name type="scientific">Confluentibacter flavum</name>
    <dbReference type="NCBI Taxonomy" id="1909700"/>
    <lineage>
        <taxon>Bacteria</taxon>
        <taxon>Pseudomonadati</taxon>
        <taxon>Bacteroidota</taxon>
        <taxon>Flavobacteriia</taxon>
        <taxon>Flavobacteriales</taxon>
        <taxon>Flavobacteriaceae</taxon>
        <taxon>Confluentibacter</taxon>
    </lineage>
</organism>
<dbReference type="OrthoDB" id="9805017at2"/>
<evidence type="ECO:0000256" key="1">
    <source>
        <dbReference type="ARBA" id="ARBA00006429"/>
    </source>
</evidence>
<dbReference type="InterPro" id="IPR044925">
    <property type="entry name" value="His-Me_finger_sf"/>
</dbReference>
<evidence type="ECO:0000313" key="5">
    <source>
        <dbReference type="Proteomes" id="UP000233435"/>
    </source>
</evidence>
<keyword evidence="5" id="KW-1185">Reference proteome</keyword>
<dbReference type="GO" id="GO:0016787">
    <property type="term" value="F:hydrolase activity"/>
    <property type="evidence" value="ECO:0007669"/>
    <property type="project" value="UniProtKB-KW"/>
</dbReference>
<dbReference type="PANTHER" id="PTHR33607">
    <property type="entry name" value="ENDONUCLEASE-1"/>
    <property type="match status" value="1"/>
</dbReference>
<dbReference type="PANTHER" id="PTHR33607:SF2">
    <property type="entry name" value="ENDONUCLEASE-1"/>
    <property type="match status" value="1"/>
</dbReference>
<dbReference type="RefSeq" id="WP_106658855.1">
    <property type="nucleotide sequence ID" value="NZ_PJEO01000016.1"/>
</dbReference>
<comment type="similarity">
    <text evidence="1">Belongs to the EndA/NucM nuclease family.</text>
</comment>
<evidence type="ECO:0000256" key="2">
    <source>
        <dbReference type="ARBA" id="ARBA00022722"/>
    </source>
</evidence>
<dbReference type="AlphaFoldDB" id="A0A2N3HLK9"/>
<evidence type="ECO:0000256" key="3">
    <source>
        <dbReference type="ARBA" id="ARBA00022801"/>
    </source>
</evidence>
<dbReference type="InterPro" id="IPR007346">
    <property type="entry name" value="Endonuclease-I"/>
</dbReference>
<dbReference type="Pfam" id="PF04231">
    <property type="entry name" value="Endonuclease_1"/>
    <property type="match status" value="1"/>
</dbReference>
<protein>
    <submittedName>
        <fullName evidence="4">Ribonuclease</fullName>
    </submittedName>
</protein>
<proteinExistence type="inferred from homology"/>
<dbReference type="EMBL" id="PJEO01000016">
    <property type="protein sequence ID" value="PKQ45827.1"/>
    <property type="molecule type" value="Genomic_DNA"/>
</dbReference>
<reference evidence="4 5" key="1">
    <citation type="submission" date="2017-12" db="EMBL/GenBank/DDBJ databases">
        <title>Confluentibacter flavum sp. nov., isolated from the saline lake.</title>
        <authorList>
            <person name="Yu L."/>
        </authorList>
    </citation>
    <scope>NUCLEOTIDE SEQUENCE [LARGE SCALE GENOMIC DNA]</scope>
    <source>
        <strain evidence="4 5">3B</strain>
    </source>
</reference>
<gene>
    <name evidence="4" type="ORF">CSW08_05205</name>
</gene>
<keyword evidence="2" id="KW-0540">Nuclease</keyword>
<comment type="caution">
    <text evidence="4">The sequence shown here is derived from an EMBL/GenBank/DDBJ whole genome shotgun (WGS) entry which is preliminary data.</text>
</comment>
<evidence type="ECO:0000313" key="4">
    <source>
        <dbReference type="EMBL" id="PKQ45827.1"/>
    </source>
</evidence>
<accession>A0A2N3HLK9</accession>
<name>A0A2N3HLK9_9FLAO</name>
<dbReference type="GO" id="GO:0004518">
    <property type="term" value="F:nuclease activity"/>
    <property type="evidence" value="ECO:0007669"/>
    <property type="project" value="UniProtKB-KW"/>
</dbReference>